<dbReference type="Pfam" id="PF00672">
    <property type="entry name" value="HAMP"/>
    <property type="match status" value="1"/>
</dbReference>
<keyword evidence="6" id="KW-1185">Reference proteome</keyword>
<dbReference type="CDD" id="cd07302">
    <property type="entry name" value="CHD"/>
    <property type="match status" value="1"/>
</dbReference>
<dbReference type="Gene3D" id="3.30.70.1230">
    <property type="entry name" value="Nucleotide cyclase"/>
    <property type="match status" value="1"/>
</dbReference>
<dbReference type="SMART" id="SM00304">
    <property type="entry name" value="HAMP"/>
    <property type="match status" value="1"/>
</dbReference>
<dbReference type="Pfam" id="PF00211">
    <property type="entry name" value="Guanylate_cyc"/>
    <property type="match status" value="1"/>
</dbReference>
<organism evidence="5 6">
    <name type="scientific">Funiculus sociatus GB2-A5</name>
    <dbReference type="NCBI Taxonomy" id="2933946"/>
    <lineage>
        <taxon>Bacteria</taxon>
        <taxon>Bacillati</taxon>
        <taxon>Cyanobacteriota</taxon>
        <taxon>Cyanophyceae</taxon>
        <taxon>Coleofasciculales</taxon>
        <taxon>Coleofasciculaceae</taxon>
        <taxon>Funiculus</taxon>
    </lineage>
</organism>
<evidence type="ECO:0000256" key="2">
    <source>
        <dbReference type="SAM" id="Phobius"/>
    </source>
</evidence>
<feature type="transmembrane region" description="Helical" evidence="2">
    <location>
        <begin position="194"/>
        <end position="213"/>
    </location>
</feature>
<name>A0ABV0JLK2_9CYAN</name>
<evidence type="ECO:0000256" key="1">
    <source>
        <dbReference type="ARBA" id="ARBA00005381"/>
    </source>
</evidence>
<feature type="domain" description="HAMP" evidence="4">
    <location>
        <begin position="214"/>
        <end position="266"/>
    </location>
</feature>
<keyword evidence="2" id="KW-0812">Transmembrane</keyword>
<feature type="domain" description="Guanylate cyclase" evidence="3">
    <location>
        <begin position="306"/>
        <end position="433"/>
    </location>
</feature>
<dbReference type="SMART" id="SM00044">
    <property type="entry name" value="CYCc"/>
    <property type="match status" value="1"/>
</dbReference>
<evidence type="ECO:0000259" key="3">
    <source>
        <dbReference type="PROSITE" id="PS50125"/>
    </source>
</evidence>
<keyword evidence="2" id="KW-0472">Membrane</keyword>
<protein>
    <submittedName>
        <fullName evidence="5">HAMP domain-containing protein</fullName>
    </submittedName>
</protein>
<dbReference type="SUPFAM" id="SSF55073">
    <property type="entry name" value="Nucleotide cyclase"/>
    <property type="match status" value="1"/>
</dbReference>
<dbReference type="EMBL" id="JAMPKK010000012">
    <property type="protein sequence ID" value="MEP0864311.1"/>
    <property type="molecule type" value="Genomic_DNA"/>
</dbReference>
<comment type="similarity">
    <text evidence="1">Belongs to the adenylyl cyclase class-3 family.</text>
</comment>
<dbReference type="InterPro" id="IPR003660">
    <property type="entry name" value="HAMP_dom"/>
</dbReference>
<evidence type="ECO:0000259" key="4">
    <source>
        <dbReference type="PROSITE" id="PS50885"/>
    </source>
</evidence>
<sequence>MKVPAFRSIHTQIMTATTLLIVAIVSSMVWLWAKNESRLYRYQKRREVQQLTVALSNAWTNELQDQNWGQIRLGVNSLARRNQDFVYILISDVRLSNQIVAASHSDFQEQFFPDIIPVEITESALEVYDQTLVVETSLLRDISFNSKTRARRGEKIIETAAAIRDSAGQKIGTLRIGMSLRQVNQAVANAVEKAFLVGVFGLSFGLFGAYLLAKQLSNPVRRLQISAAKIAAGDLEHRAEIHRRDEIGALAIAFNEMSASLQTLFNRFEKTIESFYRFVPEKFLLVIAPEGIENIHVGFASTRIITILFADIRGYTAMSEQMTPLETFYFLNDYLACMGQVIDSTGGFIDKYIGDAIMALFDDEATDSALLAALAMRQRLKVFNEERSHQGLPTIDIGIGIHRGEVVMGTVGFSSRIDSTVIGDTVNVAARVESLTKNYDSSILLTQPVVTALRHPKTFPLRLVDKFVRVKGKEEPVAIYELDG</sequence>
<dbReference type="PANTHER" id="PTHR43081:SF1">
    <property type="entry name" value="ADENYLATE CYCLASE, TERMINAL-DIFFERENTIATION SPECIFIC"/>
    <property type="match status" value="1"/>
</dbReference>
<dbReference type="PROSITE" id="PS50125">
    <property type="entry name" value="GUANYLATE_CYCLASE_2"/>
    <property type="match status" value="1"/>
</dbReference>
<feature type="transmembrane region" description="Helical" evidence="2">
    <location>
        <begin position="12"/>
        <end position="33"/>
    </location>
</feature>
<dbReference type="InterPro" id="IPR050697">
    <property type="entry name" value="Adenylyl/Guanylyl_Cyclase_3/4"/>
</dbReference>
<dbReference type="SUPFAM" id="SSF158472">
    <property type="entry name" value="HAMP domain-like"/>
    <property type="match status" value="1"/>
</dbReference>
<dbReference type="Proteomes" id="UP001442494">
    <property type="component" value="Unassembled WGS sequence"/>
</dbReference>
<dbReference type="InterPro" id="IPR029787">
    <property type="entry name" value="Nucleotide_cyclase"/>
</dbReference>
<dbReference type="RefSeq" id="WP_190420989.1">
    <property type="nucleotide sequence ID" value="NZ_JAMPKK010000012.1"/>
</dbReference>
<reference evidence="5 6" key="1">
    <citation type="submission" date="2022-04" db="EMBL/GenBank/DDBJ databases">
        <title>Positive selection, recombination, and allopatry shape intraspecific diversity of widespread and dominant cyanobacteria.</title>
        <authorList>
            <person name="Wei J."/>
            <person name="Shu W."/>
            <person name="Hu C."/>
        </authorList>
    </citation>
    <scope>NUCLEOTIDE SEQUENCE [LARGE SCALE GENOMIC DNA]</scope>
    <source>
        <strain evidence="5 6">GB2-A5</strain>
    </source>
</reference>
<keyword evidence="2" id="KW-1133">Transmembrane helix</keyword>
<dbReference type="CDD" id="cd06225">
    <property type="entry name" value="HAMP"/>
    <property type="match status" value="1"/>
</dbReference>
<dbReference type="Gene3D" id="6.10.340.10">
    <property type="match status" value="1"/>
</dbReference>
<evidence type="ECO:0000313" key="6">
    <source>
        <dbReference type="Proteomes" id="UP001442494"/>
    </source>
</evidence>
<comment type="caution">
    <text evidence="5">The sequence shown here is derived from an EMBL/GenBank/DDBJ whole genome shotgun (WGS) entry which is preliminary data.</text>
</comment>
<dbReference type="InterPro" id="IPR001054">
    <property type="entry name" value="A/G_cyclase"/>
</dbReference>
<evidence type="ECO:0000313" key="5">
    <source>
        <dbReference type="EMBL" id="MEP0864311.1"/>
    </source>
</evidence>
<dbReference type="PANTHER" id="PTHR43081">
    <property type="entry name" value="ADENYLATE CYCLASE, TERMINAL-DIFFERENTIATION SPECIFIC-RELATED"/>
    <property type="match status" value="1"/>
</dbReference>
<accession>A0ABV0JLK2</accession>
<dbReference type="PROSITE" id="PS50885">
    <property type="entry name" value="HAMP"/>
    <property type="match status" value="1"/>
</dbReference>
<proteinExistence type="inferred from homology"/>
<gene>
    <name evidence="5" type="ORF">NDI37_07495</name>
</gene>